<evidence type="ECO:0000313" key="15">
    <source>
        <dbReference type="EMBL" id="NKC31554.1"/>
    </source>
</evidence>
<evidence type="ECO:0000259" key="13">
    <source>
        <dbReference type="Pfam" id="PF00593"/>
    </source>
</evidence>
<evidence type="ECO:0000256" key="3">
    <source>
        <dbReference type="ARBA" id="ARBA00022448"/>
    </source>
</evidence>
<dbReference type="RefSeq" id="WP_168030674.1">
    <property type="nucleotide sequence ID" value="NZ_JAAVNE010000016.1"/>
</dbReference>
<dbReference type="Gene3D" id="2.40.170.20">
    <property type="entry name" value="TonB-dependent receptor, beta-barrel domain"/>
    <property type="match status" value="1"/>
</dbReference>
<keyword evidence="12" id="KW-0732">Signal</keyword>
<evidence type="ECO:0000256" key="12">
    <source>
        <dbReference type="SAM" id="SignalP"/>
    </source>
</evidence>
<dbReference type="PROSITE" id="PS52016">
    <property type="entry name" value="TONB_DEPENDENT_REC_3"/>
    <property type="match status" value="1"/>
</dbReference>
<evidence type="ECO:0000313" key="16">
    <source>
        <dbReference type="Proteomes" id="UP000787635"/>
    </source>
</evidence>
<evidence type="ECO:0000256" key="10">
    <source>
        <dbReference type="PROSITE-ProRule" id="PRU01360"/>
    </source>
</evidence>
<evidence type="ECO:0000256" key="1">
    <source>
        <dbReference type="ARBA" id="ARBA00004571"/>
    </source>
</evidence>
<keyword evidence="7 10" id="KW-0472">Membrane</keyword>
<keyword evidence="8 15" id="KW-0675">Receptor</keyword>
<evidence type="ECO:0000256" key="7">
    <source>
        <dbReference type="ARBA" id="ARBA00023136"/>
    </source>
</evidence>
<keyword evidence="9 10" id="KW-0998">Cell outer membrane</keyword>
<dbReference type="InterPro" id="IPR036942">
    <property type="entry name" value="Beta-barrel_TonB_sf"/>
</dbReference>
<comment type="similarity">
    <text evidence="2 10 11">Belongs to the TonB-dependent receptor family.</text>
</comment>
<keyword evidence="3 10" id="KW-0813">Transport</keyword>
<comment type="caution">
    <text evidence="15">The sequence shown here is derived from an EMBL/GenBank/DDBJ whole genome shotgun (WGS) entry which is preliminary data.</text>
</comment>
<dbReference type="Gene3D" id="2.170.130.10">
    <property type="entry name" value="TonB-dependent receptor, plug domain"/>
    <property type="match status" value="1"/>
</dbReference>
<accession>A0ABX1E305</accession>
<evidence type="ECO:0000256" key="8">
    <source>
        <dbReference type="ARBA" id="ARBA00023170"/>
    </source>
</evidence>
<sequence length="752" mass="80601">MSRRLRVLSGPAGVALMAGLALAITHAAEGQVAGTAEAPAGTPQPHASPLQLPAVTVETDPANTLQRATGIGRLPGTVQDTPQTINVIPRAVLEQQRVTTLQEALRNVPGITASIGEGNGGVNGDQLRIRGFSGQNDIYVDGLRDFGSYTRDAFTYESVSVLKGPSGNTFGQNTAGGAVNVQTRLPHLGNEYGAVATGGTGNFYRGSVDINQQISETAAVRLNLMGQSSEAVDRDEVRSRRWGIAPSIAFGLGTDTTFSVDYLHLEDDRVPDYGVPVVTAPGTSIGRPVTEFGVPRSNWYGFGLDRDDVTVDRVTARLRHQANDWLTLHNDSRVGFVTRDFAASPTSCAAACVTALFDGNPATIPTVQASGAGSPFHQETWGAQNVTTAVADFTFAGFRNQATAGFDAWIQRDERTGYSYSPSTRPFVSLYDPSHSSAGYSVVPSTAANATRETEQRHLGVFFSERLWLTPQLSIVGGVRISNYDVDYTTSGPTTAPTRLAANDTFIDPRGALIWEPTQSQTYYFSYAESTSPPGSFITTQPGSFNANTSALDPERNRIYEVGAKFSLLDNRLGLFGAVFQNEKGNAFETDPVSGTTVQSGDRQRVRGVELGATGQITRDWSVTAAYSYFDSETTRSSTATNEGKRVAFVPEHAASVWTTYEAFRGTAYNMTLGGGVTYRGQVYLNAGNTSEVGESFSLDALASHSFGENNRFRVSVNGYNLTDELNYDTLFGNRVVPGAGRTVLFSLAVTY</sequence>
<dbReference type="CDD" id="cd01347">
    <property type="entry name" value="ligand_gated_channel"/>
    <property type="match status" value="1"/>
</dbReference>
<dbReference type="Proteomes" id="UP000787635">
    <property type="component" value="Unassembled WGS sequence"/>
</dbReference>
<evidence type="ECO:0000256" key="2">
    <source>
        <dbReference type="ARBA" id="ARBA00009810"/>
    </source>
</evidence>
<dbReference type="InterPro" id="IPR010105">
    <property type="entry name" value="TonB_sidphr_rcpt"/>
</dbReference>
<dbReference type="PANTHER" id="PTHR32552:SF83">
    <property type="entry name" value="BLR3904 PROTEIN"/>
    <property type="match status" value="1"/>
</dbReference>
<dbReference type="InterPro" id="IPR037066">
    <property type="entry name" value="Plug_dom_sf"/>
</dbReference>
<dbReference type="Pfam" id="PF00593">
    <property type="entry name" value="TonB_dep_Rec_b-barrel"/>
    <property type="match status" value="1"/>
</dbReference>
<keyword evidence="6 11" id="KW-0798">TonB box</keyword>
<dbReference type="NCBIfam" id="TIGR01783">
    <property type="entry name" value="TonB-siderophor"/>
    <property type="match status" value="1"/>
</dbReference>
<evidence type="ECO:0000256" key="6">
    <source>
        <dbReference type="ARBA" id="ARBA00023077"/>
    </source>
</evidence>
<feature type="chain" id="PRO_5045264082" evidence="12">
    <location>
        <begin position="24"/>
        <end position="752"/>
    </location>
</feature>
<evidence type="ECO:0000256" key="5">
    <source>
        <dbReference type="ARBA" id="ARBA00022692"/>
    </source>
</evidence>
<gene>
    <name evidence="15" type="ORF">HEQ75_11860</name>
</gene>
<dbReference type="SUPFAM" id="SSF56935">
    <property type="entry name" value="Porins"/>
    <property type="match status" value="1"/>
</dbReference>
<keyword evidence="4 10" id="KW-1134">Transmembrane beta strand</keyword>
<keyword evidence="16" id="KW-1185">Reference proteome</keyword>
<dbReference type="InterPro" id="IPR000531">
    <property type="entry name" value="Beta-barrel_TonB"/>
</dbReference>
<dbReference type="EMBL" id="JAAVNE010000016">
    <property type="protein sequence ID" value="NKC31554.1"/>
    <property type="molecule type" value="Genomic_DNA"/>
</dbReference>
<feature type="domain" description="TonB-dependent receptor-like beta-barrel" evidence="13">
    <location>
        <begin position="252"/>
        <end position="722"/>
    </location>
</feature>
<proteinExistence type="inferred from homology"/>
<name>A0ABX1E305_9PROT</name>
<keyword evidence="5 10" id="KW-0812">Transmembrane</keyword>
<dbReference type="Pfam" id="PF07715">
    <property type="entry name" value="Plug"/>
    <property type="match status" value="1"/>
</dbReference>
<evidence type="ECO:0000256" key="4">
    <source>
        <dbReference type="ARBA" id="ARBA00022452"/>
    </source>
</evidence>
<dbReference type="PANTHER" id="PTHR32552">
    <property type="entry name" value="FERRICHROME IRON RECEPTOR-RELATED"/>
    <property type="match status" value="1"/>
</dbReference>
<reference evidence="15 16" key="1">
    <citation type="submission" date="2020-03" db="EMBL/GenBank/DDBJ databases">
        <title>Roseomonas selenitidurans sp. nov. isolated from urban soil.</title>
        <authorList>
            <person name="Liu H."/>
        </authorList>
    </citation>
    <scope>NUCLEOTIDE SEQUENCE [LARGE SCALE GENOMIC DNA]</scope>
    <source>
        <strain evidence="15 16">BU-1</strain>
    </source>
</reference>
<feature type="signal peptide" evidence="12">
    <location>
        <begin position="1"/>
        <end position="23"/>
    </location>
</feature>
<organism evidence="15 16">
    <name type="scientific">Falsiroseomonas selenitidurans</name>
    <dbReference type="NCBI Taxonomy" id="2716335"/>
    <lineage>
        <taxon>Bacteria</taxon>
        <taxon>Pseudomonadati</taxon>
        <taxon>Pseudomonadota</taxon>
        <taxon>Alphaproteobacteria</taxon>
        <taxon>Acetobacterales</taxon>
        <taxon>Roseomonadaceae</taxon>
        <taxon>Falsiroseomonas</taxon>
    </lineage>
</organism>
<dbReference type="InterPro" id="IPR012910">
    <property type="entry name" value="Plug_dom"/>
</dbReference>
<protein>
    <submittedName>
        <fullName evidence="15">TonB-dependent siderophore receptor</fullName>
    </submittedName>
</protein>
<feature type="domain" description="TonB-dependent receptor plug" evidence="14">
    <location>
        <begin position="78"/>
        <end position="178"/>
    </location>
</feature>
<evidence type="ECO:0000259" key="14">
    <source>
        <dbReference type="Pfam" id="PF07715"/>
    </source>
</evidence>
<evidence type="ECO:0000256" key="9">
    <source>
        <dbReference type="ARBA" id="ARBA00023237"/>
    </source>
</evidence>
<comment type="subcellular location">
    <subcellularLocation>
        <location evidence="1 10">Cell outer membrane</location>
        <topology evidence="1 10">Multi-pass membrane protein</topology>
    </subcellularLocation>
</comment>
<dbReference type="InterPro" id="IPR039426">
    <property type="entry name" value="TonB-dep_rcpt-like"/>
</dbReference>
<evidence type="ECO:0000256" key="11">
    <source>
        <dbReference type="RuleBase" id="RU003357"/>
    </source>
</evidence>